<sequence length="279" mass="28586">MDMTRQHAARLGAGVAAVALAWAGALGGLAGGAAAATPPDGFDAQVIGGGPAAEGQYPWLVGVGAGEGTPYEVQSCGGSVITQDVVLTAAHCVVDADVDDLVVLSGSVDLTSDDVVETEVADVHVAEDYGDPVESASDWALLLLDESLDVDPVELAQDPDEYDTFETVGWGSRADGSYPTVAHWVEVPFVDDDTCGDVYAGEFDDESMVCAGDLEDGGVDACDGDSGGPLLAPGDDGEQVQVGIVSWGYGCAEPGLPGVYAEVADFNDPIEQVVEDWED</sequence>
<keyword evidence="2" id="KW-0720">Serine protease</keyword>
<dbReference type="AlphaFoldDB" id="A0A8H9GIZ0"/>
<keyword evidence="2" id="KW-0378">Hydrolase</keyword>
<dbReference type="InterPro" id="IPR043504">
    <property type="entry name" value="Peptidase_S1_PA_chymotrypsin"/>
</dbReference>
<dbReference type="SMART" id="SM00020">
    <property type="entry name" value="Tryp_SPc"/>
    <property type="match status" value="1"/>
</dbReference>
<evidence type="ECO:0000256" key="1">
    <source>
        <dbReference type="ARBA" id="ARBA00023157"/>
    </source>
</evidence>
<keyword evidence="1" id="KW-1015">Disulfide bond</keyword>
<protein>
    <submittedName>
        <fullName evidence="4">Trypsin</fullName>
    </submittedName>
</protein>
<dbReference type="FunFam" id="2.40.10.10:FF:000002">
    <property type="entry name" value="Transmembrane protease serine"/>
    <property type="match status" value="1"/>
</dbReference>
<feature type="domain" description="Peptidase S1" evidence="3">
    <location>
        <begin position="46"/>
        <end position="279"/>
    </location>
</feature>
<dbReference type="Gene3D" id="2.40.10.10">
    <property type="entry name" value="Trypsin-like serine proteases"/>
    <property type="match status" value="1"/>
</dbReference>
<dbReference type="PROSITE" id="PS50240">
    <property type="entry name" value="TRYPSIN_DOM"/>
    <property type="match status" value="1"/>
</dbReference>
<dbReference type="InterPro" id="IPR001314">
    <property type="entry name" value="Peptidase_S1A"/>
</dbReference>
<dbReference type="PRINTS" id="PR00722">
    <property type="entry name" value="CHYMOTRYPSIN"/>
</dbReference>
<dbReference type="Proteomes" id="UP000655589">
    <property type="component" value="Unassembled WGS sequence"/>
</dbReference>
<dbReference type="GO" id="GO:0004252">
    <property type="term" value="F:serine-type endopeptidase activity"/>
    <property type="evidence" value="ECO:0007669"/>
    <property type="project" value="InterPro"/>
</dbReference>
<dbReference type="InterPro" id="IPR009003">
    <property type="entry name" value="Peptidase_S1_PA"/>
</dbReference>
<keyword evidence="2" id="KW-0645">Protease</keyword>
<reference evidence="4" key="2">
    <citation type="submission" date="2020-09" db="EMBL/GenBank/DDBJ databases">
        <authorList>
            <person name="Sun Q."/>
            <person name="Ohkuma M."/>
        </authorList>
    </citation>
    <scope>NUCLEOTIDE SEQUENCE</scope>
    <source>
        <strain evidence="4">JCM 3051</strain>
    </source>
</reference>
<organism evidence="4 5">
    <name type="scientific">Promicromonospora citrea</name>
    <dbReference type="NCBI Taxonomy" id="43677"/>
    <lineage>
        <taxon>Bacteria</taxon>
        <taxon>Bacillati</taxon>
        <taxon>Actinomycetota</taxon>
        <taxon>Actinomycetes</taxon>
        <taxon>Micrococcales</taxon>
        <taxon>Promicromonosporaceae</taxon>
        <taxon>Promicromonospora</taxon>
    </lineage>
</organism>
<dbReference type="PROSITE" id="PS00135">
    <property type="entry name" value="TRYPSIN_SER"/>
    <property type="match status" value="1"/>
</dbReference>
<dbReference type="PANTHER" id="PTHR24252">
    <property type="entry name" value="ACROSIN-RELATED"/>
    <property type="match status" value="1"/>
</dbReference>
<gene>
    <name evidence="4" type="ORF">GCM10010102_29650</name>
</gene>
<dbReference type="Pfam" id="PF00089">
    <property type="entry name" value="Trypsin"/>
    <property type="match status" value="1"/>
</dbReference>
<accession>A0A8H9GIZ0</accession>
<evidence type="ECO:0000256" key="2">
    <source>
        <dbReference type="RuleBase" id="RU363034"/>
    </source>
</evidence>
<dbReference type="InterPro" id="IPR018114">
    <property type="entry name" value="TRYPSIN_HIS"/>
</dbReference>
<dbReference type="InterPro" id="IPR001254">
    <property type="entry name" value="Trypsin_dom"/>
</dbReference>
<dbReference type="SUPFAM" id="SSF50494">
    <property type="entry name" value="Trypsin-like serine proteases"/>
    <property type="match status" value="1"/>
</dbReference>
<dbReference type="EMBL" id="BMPT01000012">
    <property type="protein sequence ID" value="GGM32320.1"/>
    <property type="molecule type" value="Genomic_DNA"/>
</dbReference>
<dbReference type="PROSITE" id="PS00134">
    <property type="entry name" value="TRYPSIN_HIS"/>
    <property type="match status" value="1"/>
</dbReference>
<keyword evidence="5" id="KW-1185">Reference proteome</keyword>
<evidence type="ECO:0000313" key="5">
    <source>
        <dbReference type="Proteomes" id="UP000655589"/>
    </source>
</evidence>
<reference evidence="4" key="1">
    <citation type="journal article" date="2014" name="Int. J. Syst. Evol. Microbiol.">
        <title>Complete genome sequence of Corynebacterium casei LMG S-19264T (=DSM 44701T), isolated from a smear-ripened cheese.</title>
        <authorList>
            <consortium name="US DOE Joint Genome Institute (JGI-PGF)"/>
            <person name="Walter F."/>
            <person name="Albersmeier A."/>
            <person name="Kalinowski J."/>
            <person name="Ruckert C."/>
        </authorList>
    </citation>
    <scope>NUCLEOTIDE SEQUENCE</scope>
    <source>
        <strain evidence="4">JCM 3051</strain>
    </source>
</reference>
<dbReference type="PANTHER" id="PTHR24252:SF7">
    <property type="entry name" value="HYALIN"/>
    <property type="match status" value="1"/>
</dbReference>
<evidence type="ECO:0000313" key="4">
    <source>
        <dbReference type="EMBL" id="GGM32320.1"/>
    </source>
</evidence>
<comment type="caution">
    <text evidence="4">The sequence shown here is derived from an EMBL/GenBank/DDBJ whole genome shotgun (WGS) entry which is preliminary data.</text>
</comment>
<dbReference type="InterPro" id="IPR033116">
    <property type="entry name" value="TRYPSIN_SER"/>
</dbReference>
<name>A0A8H9GIZ0_9MICO</name>
<dbReference type="GO" id="GO:0006508">
    <property type="term" value="P:proteolysis"/>
    <property type="evidence" value="ECO:0007669"/>
    <property type="project" value="UniProtKB-KW"/>
</dbReference>
<evidence type="ECO:0000259" key="3">
    <source>
        <dbReference type="PROSITE" id="PS50240"/>
    </source>
</evidence>
<dbReference type="CDD" id="cd00190">
    <property type="entry name" value="Tryp_SPc"/>
    <property type="match status" value="1"/>
</dbReference>
<proteinExistence type="predicted"/>